<gene>
    <name evidence="1" type="ORF">BN13_1570003</name>
</gene>
<sequence length="26" mass="3100">MHAWIGERIRWRAPPIVQLLNSPMKV</sequence>
<organism evidence="1 2">
    <name type="scientific">Nostocoides jenkinsii Ben 74</name>
    <dbReference type="NCBI Taxonomy" id="1193518"/>
    <lineage>
        <taxon>Bacteria</taxon>
        <taxon>Bacillati</taxon>
        <taxon>Actinomycetota</taxon>
        <taxon>Actinomycetes</taxon>
        <taxon>Micrococcales</taxon>
        <taxon>Intrasporangiaceae</taxon>
        <taxon>Nostocoides</taxon>
    </lineage>
</organism>
<protein>
    <submittedName>
        <fullName evidence="1">Uncharacterized protein</fullName>
    </submittedName>
</protein>
<accession>A0A077MC63</accession>
<dbReference type="EMBL" id="CAJC01000065">
    <property type="protein sequence ID" value="CCI52293.1"/>
    <property type="molecule type" value="Genomic_DNA"/>
</dbReference>
<proteinExistence type="predicted"/>
<dbReference type="Proteomes" id="UP000035720">
    <property type="component" value="Unassembled WGS sequence"/>
</dbReference>
<evidence type="ECO:0000313" key="1">
    <source>
        <dbReference type="EMBL" id="CCI52293.1"/>
    </source>
</evidence>
<comment type="caution">
    <text evidence="1">The sequence shown here is derived from an EMBL/GenBank/DDBJ whole genome shotgun (WGS) entry which is preliminary data.</text>
</comment>
<name>A0A077MC63_9MICO</name>
<reference evidence="1 2" key="1">
    <citation type="journal article" date="2013" name="ISME J.">
        <title>A metabolic model for members of the genus Tetrasphaera involved in enhanced biological phosphorus removal.</title>
        <authorList>
            <person name="Kristiansen R."/>
            <person name="Nguyen H.T.T."/>
            <person name="Saunders A.M."/>
            <person name="Nielsen J.L."/>
            <person name="Wimmer R."/>
            <person name="Le V.Q."/>
            <person name="McIlroy S.J."/>
            <person name="Petrovski S."/>
            <person name="Seviour R.J."/>
            <person name="Calteau A."/>
            <person name="Nielsen K.L."/>
            <person name="Nielsen P.H."/>
        </authorList>
    </citation>
    <scope>NUCLEOTIDE SEQUENCE [LARGE SCALE GENOMIC DNA]</scope>
    <source>
        <strain evidence="1 2">Ben 74</strain>
    </source>
</reference>
<dbReference type="AlphaFoldDB" id="A0A077MC63"/>
<evidence type="ECO:0000313" key="2">
    <source>
        <dbReference type="Proteomes" id="UP000035720"/>
    </source>
</evidence>
<keyword evidence="2" id="KW-1185">Reference proteome</keyword>